<dbReference type="AlphaFoldDB" id="A0AA38FJQ8"/>
<evidence type="ECO:0000256" key="2">
    <source>
        <dbReference type="ARBA" id="ARBA00022670"/>
    </source>
</evidence>
<dbReference type="HAMAP" id="MF_00444">
    <property type="entry name" value="ClpP"/>
    <property type="match status" value="1"/>
</dbReference>
<dbReference type="GO" id="GO:0051117">
    <property type="term" value="F:ATPase binding"/>
    <property type="evidence" value="ECO:0007669"/>
    <property type="project" value="TreeGrafter"/>
</dbReference>
<dbReference type="OMA" id="CKCDIST"/>
<dbReference type="EMBL" id="JAHRHJ020000008">
    <property type="protein sequence ID" value="KAH9305216.1"/>
    <property type="molecule type" value="Genomic_DNA"/>
</dbReference>
<name>A0AA38FJQ8_TAXCH</name>
<evidence type="ECO:0000256" key="6">
    <source>
        <dbReference type="PROSITE-ProRule" id="PRU10086"/>
    </source>
</evidence>
<evidence type="ECO:0000256" key="3">
    <source>
        <dbReference type="ARBA" id="ARBA00022801"/>
    </source>
</evidence>
<dbReference type="Proteomes" id="UP000824469">
    <property type="component" value="Unassembled WGS sequence"/>
</dbReference>
<protein>
    <recommendedName>
        <fullName evidence="7">ATP-dependent Clp protease proteolytic subunit</fullName>
    </recommendedName>
</protein>
<sequence>MGSPVSSAFRYRSSILSPNAKIPFHNNHSPCRSLHLLSHSYSYKNVSSIPKGIVGNAQMNGMSSSFSARQLRDEWKVVAEQSGATAQRSGEGDVMGLLLKDRTVILGNYMNDFVADAIVSQLLLLDAKDPTKDIRLFINCSGGSYSAAMAIFDAIQFCRADVSTIGLGICASTASIVLAAGSRGKRLAMPNTRIMMHQPMGGISGEVSNVEVQAKEINFHKTNVIGLLSQITGRTTEQVEEDMDRDNYMSPAEAVEYGLIDGVIDQESIMHIVDLPKIVSYDHREDIQLFGIKDIESEKIINPEVPDDEIY</sequence>
<dbReference type="GO" id="GO:0004252">
    <property type="term" value="F:serine-type endopeptidase activity"/>
    <property type="evidence" value="ECO:0007669"/>
    <property type="project" value="UniProtKB-EC"/>
</dbReference>
<dbReference type="PANTHER" id="PTHR10381">
    <property type="entry name" value="ATP-DEPENDENT CLP PROTEASE PROTEOLYTIC SUBUNIT"/>
    <property type="match status" value="1"/>
</dbReference>
<comment type="catalytic activity">
    <reaction evidence="5 6">
        <text>Hydrolysis of proteins to small peptides in the presence of ATP and magnesium. alpha-casein is the usual test substrate. In the absence of ATP, only oligopeptides shorter than five residues are hydrolyzed (such as succinyl-Leu-Tyr-|-NHMec, and Leu-Tyr-Leu-|-Tyr-Trp, in which cleavage of the -Tyr-|-Leu- and -Tyr-|-Trp bonds also occurs).</text>
        <dbReference type="EC" id="3.4.21.92"/>
    </reaction>
</comment>
<dbReference type="InterPro" id="IPR023562">
    <property type="entry name" value="ClpP/TepA"/>
</dbReference>
<comment type="similarity">
    <text evidence="1 7">Belongs to the peptidase S14 family.</text>
</comment>
<accession>A0AA38FJQ8</accession>
<dbReference type="PROSITE" id="PS00382">
    <property type="entry name" value="CLP_PROTEASE_HIS"/>
    <property type="match status" value="1"/>
</dbReference>
<keyword evidence="9" id="KW-1185">Reference proteome</keyword>
<dbReference type="GO" id="GO:0009368">
    <property type="term" value="C:endopeptidase Clp complex"/>
    <property type="evidence" value="ECO:0007669"/>
    <property type="project" value="TreeGrafter"/>
</dbReference>
<dbReference type="Gene3D" id="3.90.226.10">
    <property type="entry name" value="2-enoyl-CoA Hydratase, Chain A, domain 1"/>
    <property type="match status" value="1"/>
</dbReference>
<evidence type="ECO:0000313" key="8">
    <source>
        <dbReference type="EMBL" id="KAH9305216.1"/>
    </source>
</evidence>
<dbReference type="InterPro" id="IPR033135">
    <property type="entry name" value="ClpP_His_AS"/>
</dbReference>
<gene>
    <name evidence="8" type="ORF">KI387_009620</name>
</gene>
<evidence type="ECO:0000256" key="1">
    <source>
        <dbReference type="ARBA" id="ARBA00007039"/>
    </source>
</evidence>
<keyword evidence="3" id="KW-0378">Hydrolase</keyword>
<evidence type="ECO:0000256" key="7">
    <source>
        <dbReference type="RuleBase" id="RU003567"/>
    </source>
</evidence>
<dbReference type="CDD" id="cd07017">
    <property type="entry name" value="S14_ClpP_2"/>
    <property type="match status" value="1"/>
</dbReference>
<dbReference type="PRINTS" id="PR00127">
    <property type="entry name" value="CLPPROTEASEP"/>
</dbReference>
<dbReference type="InterPro" id="IPR001907">
    <property type="entry name" value="ClpP"/>
</dbReference>
<dbReference type="GO" id="GO:0006515">
    <property type="term" value="P:protein quality control for misfolded or incompletely synthesized proteins"/>
    <property type="evidence" value="ECO:0007669"/>
    <property type="project" value="TreeGrafter"/>
</dbReference>
<feature type="active site" evidence="6">
    <location>
        <position position="197"/>
    </location>
</feature>
<evidence type="ECO:0000313" key="9">
    <source>
        <dbReference type="Proteomes" id="UP000824469"/>
    </source>
</evidence>
<keyword evidence="2" id="KW-0645">Protease</keyword>
<proteinExistence type="inferred from homology"/>
<dbReference type="InterPro" id="IPR029045">
    <property type="entry name" value="ClpP/crotonase-like_dom_sf"/>
</dbReference>
<keyword evidence="4" id="KW-0720">Serine protease</keyword>
<dbReference type="GO" id="GO:0004176">
    <property type="term" value="F:ATP-dependent peptidase activity"/>
    <property type="evidence" value="ECO:0007669"/>
    <property type="project" value="InterPro"/>
</dbReference>
<dbReference type="SUPFAM" id="SSF52096">
    <property type="entry name" value="ClpP/crotonase"/>
    <property type="match status" value="1"/>
</dbReference>
<dbReference type="Pfam" id="PF00574">
    <property type="entry name" value="CLP_protease"/>
    <property type="match status" value="1"/>
</dbReference>
<organism evidence="8 9">
    <name type="scientific">Taxus chinensis</name>
    <name type="common">Chinese yew</name>
    <name type="synonym">Taxus wallichiana var. chinensis</name>
    <dbReference type="NCBI Taxonomy" id="29808"/>
    <lineage>
        <taxon>Eukaryota</taxon>
        <taxon>Viridiplantae</taxon>
        <taxon>Streptophyta</taxon>
        <taxon>Embryophyta</taxon>
        <taxon>Tracheophyta</taxon>
        <taxon>Spermatophyta</taxon>
        <taxon>Pinopsida</taxon>
        <taxon>Pinidae</taxon>
        <taxon>Conifers II</taxon>
        <taxon>Cupressales</taxon>
        <taxon>Taxaceae</taxon>
        <taxon>Taxus</taxon>
    </lineage>
</organism>
<reference evidence="8 9" key="1">
    <citation type="journal article" date="2021" name="Nat. Plants">
        <title>The Taxus genome provides insights into paclitaxel biosynthesis.</title>
        <authorList>
            <person name="Xiong X."/>
            <person name="Gou J."/>
            <person name="Liao Q."/>
            <person name="Li Y."/>
            <person name="Zhou Q."/>
            <person name="Bi G."/>
            <person name="Li C."/>
            <person name="Du R."/>
            <person name="Wang X."/>
            <person name="Sun T."/>
            <person name="Guo L."/>
            <person name="Liang H."/>
            <person name="Lu P."/>
            <person name="Wu Y."/>
            <person name="Zhang Z."/>
            <person name="Ro D.K."/>
            <person name="Shang Y."/>
            <person name="Huang S."/>
            <person name="Yan J."/>
        </authorList>
    </citation>
    <scope>NUCLEOTIDE SEQUENCE [LARGE SCALE GENOMIC DNA]</scope>
    <source>
        <strain evidence="8">Ta-2019</strain>
    </source>
</reference>
<evidence type="ECO:0000256" key="4">
    <source>
        <dbReference type="ARBA" id="ARBA00022825"/>
    </source>
</evidence>
<dbReference type="GO" id="GO:0009536">
    <property type="term" value="C:plastid"/>
    <property type="evidence" value="ECO:0007669"/>
    <property type="project" value="UniProtKB-ARBA"/>
</dbReference>
<evidence type="ECO:0000256" key="5">
    <source>
        <dbReference type="ARBA" id="ARBA00034021"/>
    </source>
</evidence>
<dbReference type="PANTHER" id="PTHR10381:SF24">
    <property type="entry name" value="ATP-DEPENDENT CLP PROTEASE PROTEOLYTIC SUBUNIT 4, CHLOROPLASTIC"/>
    <property type="match status" value="1"/>
</dbReference>
<comment type="caution">
    <text evidence="8">The sequence shown here is derived from an EMBL/GenBank/DDBJ whole genome shotgun (WGS) entry which is preliminary data.</text>
</comment>